<organism evidence="4 5">
    <name type="scientific">Hyperthermus butylicus (strain DSM 5456 / JCM 9403 / PLM1-5)</name>
    <dbReference type="NCBI Taxonomy" id="415426"/>
    <lineage>
        <taxon>Archaea</taxon>
        <taxon>Thermoproteota</taxon>
        <taxon>Thermoprotei</taxon>
        <taxon>Desulfurococcales</taxon>
        <taxon>Pyrodictiaceae</taxon>
        <taxon>Hyperthermus</taxon>
    </lineage>
</organism>
<keyword evidence="5" id="KW-1185">Reference proteome</keyword>
<dbReference type="EnsemblBacteria" id="ABM80434">
    <property type="protein sequence ID" value="ABM80434"/>
    <property type="gene ID" value="Hbut_0574"/>
</dbReference>
<dbReference type="SUPFAM" id="SSF52954">
    <property type="entry name" value="Class II aaRS ABD-related"/>
    <property type="match status" value="1"/>
</dbReference>
<dbReference type="PROSITE" id="PS50833">
    <property type="entry name" value="BRIX"/>
    <property type="match status" value="1"/>
</dbReference>
<dbReference type="HAMAP" id="MF_00699">
    <property type="entry name" value="BriX"/>
    <property type="match status" value="1"/>
</dbReference>
<dbReference type="SMART" id="SM00879">
    <property type="entry name" value="Brix"/>
    <property type="match status" value="1"/>
</dbReference>
<dbReference type="Gene3D" id="3.40.50.10480">
    <property type="entry name" value="Probable brix-domain ribosomal biogenesis protein"/>
    <property type="match status" value="1"/>
</dbReference>
<accession>A2BKC3</accession>
<dbReference type="InterPro" id="IPR007109">
    <property type="entry name" value="Brix"/>
</dbReference>
<dbReference type="AlphaFoldDB" id="A2BKC3"/>
<evidence type="ECO:0000256" key="2">
    <source>
        <dbReference type="HAMAP-Rule" id="MF_00699"/>
    </source>
</evidence>
<dbReference type="GeneID" id="4782883"/>
<evidence type="ECO:0000259" key="3">
    <source>
        <dbReference type="PROSITE" id="PS50833"/>
    </source>
</evidence>
<keyword evidence="1 2" id="KW-0690">Ribosome biogenesis</keyword>
<evidence type="ECO:0000313" key="5">
    <source>
        <dbReference type="Proteomes" id="UP000002593"/>
    </source>
</evidence>
<dbReference type="KEGG" id="hbu:Hbut_0574"/>
<dbReference type="InterPro" id="IPR023548">
    <property type="entry name" value="Brix_dom_Rbsml_bgen_prot"/>
</dbReference>
<evidence type="ECO:0000313" key="4">
    <source>
        <dbReference type="EMBL" id="ABM80434.1"/>
    </source>
</evidence>
<sequence length="216" mass="23387">MVLEKRVTSYRILVTTSHRPTQRIRSFVKDLASVLPNAVKINRGKATMRDLYYEAASIGANRVVIVAGWKGNPGSINVYEPVEPPDMELKLIARLLLRGVRLSRETPGAQRSYGTSSLGVYVESGSQELAVLADTLIRAFNAKLILDLERAHRVVDVVAVISPGRDDYVAEIRFLCTGSGRQCGPLLRLAGVADNVSGYRLHRARAAGGEGAAGSS</sequence>
<dbReference type="GO" id="GO:0006364">
    <property type="term" value="P:rRNA processing"/>
    <property type="evidence" value="ECO:0007669"/>
    <property type="project" value="InterPro"/>
</dbReference>
<protein>
    <recommendedName>
        <fullName evidence="2">Probable Brix domain-containing ribosomal biogenesis protein</fullName>
    </recommendedName>
</protein>
<dbReference type="OrthoDB" id="117530at2157"/>
<gene>
    <name evidence="4" type="ordered locus">Hbut_0574</name>
</gene>
<dbReference type="Proteomes" id="UP000002593">
    <property type="component" value="Chromosome"/>
</dbReference>
<feature type="domain" description="Brix" evidence="3">
    <location>
        <begin position="10"/>
        <end position="200"/>
    </location>
</feature>
<comment type="function">
    <text evidence="2">Probably involved in the biogenesis of the ribosome.</text>
</comment>
<dbReference type="EMBL" id="CP000493">
    <property type="protein sequence ID" value="ABM80434.1"/>
    <property type="molecule type" value="Genomic_DNA"/>
</dbReference>
<dbReference type="eggNOG" id="arCOG03247">
    <property type="taxonomic scope" value="Archaea"/>
</dbReference>
<dbReference type="RefSeq" id="WP_011821752.1">
    <property type="nucleotide sequence ID" value="NC_008818.1"/>
</dbReference>
<dbReference type="STRING" id="415426.Hbut_0574"/>
<evidence type="ECO:0000256" key="1">
    <source>
        <dbReference type="ARBA" id="ARBA00022517"/>
    </source>
</evidence>
<dbReference type="GO" id="GO:0019843">
    <property type="term" value="F:rRNA binding"/>
    <property type="evidence" value="ECO:0007669"/>
    <property type="project" value="InterPro"/>
</dbReference>
<reference evidence="4 5" key="1">
    <citation type="journal article" date="2007" name="Archaea">
        <title>The genome of Hyperthermus butylicus: a sulfur-reducing, peptide fermenting, neutrophilic Crenarchaeote growing up to 108 degrees C.</title>
        <authorList>
            <person name="Brugger K."/>
            <person name="Chen L."/>
            <person name="Stark M."/>
            <person name="Zibat A."/>
            <person name="Redder P."/>
            <person name="Ruepp A."/>
            <person name="Awayez M."/>
            <person name="She Q."/>
            <person name="Garrett R.A."/>
            <person name="Klenk H.P."/>
        </authorList>
    </citation>
    <scope>NUCLEOTIDE SEQUENCE [LARGE SCALE GENOMIC DNA]</scope>
    <source>
        <strain evidence="5">DSM 5456 / JCM 9403 / PLM1-5</strain>
    </source>
</reference>
<name>A2BKC3_HYPBU</name>
<dbReference type="HOGENOM" id="CLU_107897_0_0_2"/>
<proteinExistence type="inferred from homology"/>